<feature type="binding site" evidence="11">
    <location>
        <position position="131"/>
    </location>
    <ligand>
        <name>FMN</name>
        <dbReference type="ChEBI" id="CHEBI:58210"/>
    </ligand>
</feature>
<keyword evidence="5 11" id="KW-0479">Metal-binding</keyword>
<dbReference type="InterPro" id="IPR013785">
    <property type="entry name" value="Aldolase_TIM"/>
</dbReference>
<keyword evidence="6 11" id="KW-0460">Magnesium</keyword>
<keyword evidence="8 11" id="KW-0414">Isoprene biosynthesis</keyword>
<comment type="cofactor">
    <cofactor evidence="1 11">
        <name>FMN</name>
        <dbReference type="ChEBI" id="CHEBI:58210"/>
    </cofactor>
</comment>
<feature type="domain" description="FMN-dependent dehydrogenase" evidence="12">
    <location>
        <begin position="189"/>
        <end position="335"/>
    </location>
</feature>
<reference evidence="13 14" key="1">
    <citation type="submission" date="2018-06" db="EMBL/GenBank/DDBJ databases">
        <title>Genomic Encyclopedia of Type Strains, Phase IV (KMG-IV): sequencing the most valuable type-strain genomes for metagenomic binning, comparative biology and taxonomic classification.</title>
        <authorList>
            <person name="Goeker M."/>
        </authorList>
    </citation>
    <scope>NUCLEOTIDE SEQUENCE [LARGE SCALE GENOMIC DNA]</scope>
    <source>
        <strain evidence="13 14">DSM 18048</strain>
    </source>
</reference>
<dbReference type="EMBL" id="QJSX01000015">
    <property type="protein sequence ID" value="PYE51201.1"/>
    <property type="molecule type" value="Genomic_DNA"/>
</dbReference>
<dbReference type="SUPFAM" id="SSF51395">
    <property type="entry name" value="FMN-linked oxidoreductases"/>
    <property type="match status" value="1"/>
</dbReference>
<evidence type="ECO:0000313" key="14">
    <source>
        <dbReference type="Proteomes" id="UP000248326"/>
    </source>
</evidence>
<comment type="cofactor">
    <cofactor evidence="11">
        <name>NADPH</name>
        <dbReference type="ChEBI" id="CHEBI:57783"/>
    </cofactor>
</comment>
<feature type="binding site" evidence="11">
    <location>
        <position position="103"/>
    </location>
    <ligand>
        <name>FMN</name>
        <dbReference type="ChEBI" id="CHEBI:58210"/>
    </ligand>
</feature>
<sequence length="344" mass="35829">MLGWRDLSEDITRRKLRHIDACLGDDVLYTSKTTGFETVPWPYRALPELNLGDVDLSTTFLGKRLAAPLLIGAMTGGAEKAGLINRHLAIAAQALGIGMMLGSQRVMLENERATATFAVRSVAPDILLIGNLGAAQLLKGYGEEHVTRAIELVGADALALHANPLQEALQPSGDTNWRGITARFASVVPSVPYPLMLKEVGHGLSGRVARSVAHVGFAAIDVAGAGGTSWAKVEEVVRFGRVLNPDLTEIGVPTVTALREVRANLPGMPLVASGGVRSGLDVAKALSLGASVAAIARPLLAPALRGPEAVVDVLSEVIDALRAALFVAGAAKVGDARGLGDEAD</sequence>
<dbReference type="Proteomes" id="UP000248326">
    <property type="component" value="Unassembled WGS sequence"/>
</dbReference>
<dbReference type="GO" id="GO:0010181">
    <property type="term" value="F:FMN binding"/>
    <property type="evidence" value="ECO:0007669"/>
    <property type="project" value="UniProtKB-UniRule"/>
</dbReference>
<dbReference type="InterPro" id="IPR000262">
    <property type="entry name" value="FMN-dep_DH"/>
</dbReference>
<evidence type="ECO:0000259" key="12">
    <source>
        <dbReference type="Pfam" id="PF01070"/>
    </source>
</evidence>
<comment type="similarity">
    <text evidence="11">Belongs to the IPP isomerase type 2 family.</text>
</comment>
<evidence type="ECO:0000256" key="7">
    <source>
        <dbReference type="ARBA" id="ARBA00022857"/>
    </source>
</evidence>
<evidence type="ECO:0000256" key="1">
    <source>
        <dbReference type="ARBA" id="ARBA00001917"/>
    </source>
</evidence>
<keyword evidence="9 11" id="KW-0413">Isomerase</keyword>
<name>A0A318S848_9DEIO</name>
<evidence type="ECO:0000256" key="2">
    <source>
        <dbReference type="ARBA" id="ARBA00022490"/>
    </source>
</evidence>
<evidence type="ECO:0000256" key="11">
    <source>
        <dbReference type="HAMAP-Rule" id="MF_00354"/>
    </source>
</evidence>
<dbReference type="PANTHER" id="PTHR43665:SF1">
    <property type="entry name" value="ISOPENTENYL-DIPHOSPHATE DELTA-ISOMERASE"/>
    <property type="match status" value="1"/>
</dbReference>
<dbReference type="CDD" id="cd02811">
    <property type="entry name" value="IDI-2_FMN"/>
    <property type="match status" value="1"/>
</dbReference>
<evidence type="ECO:0000256" key="6">
    <source>
        <dbReference type="ARBA" id="ARBA00022842"/>
    </source>
</evidence>
<keyword evidence="3 11" id="KW-0285">Flavoprotein</keyword>
<keyword evidence="14" id="KW-1185">Reference proteome</keyword>
<dbReference type="GO" id="GO:0070402">
    <property type="term" value="F:NADPH binding"/>
    <property type="evidence" value="ECO:0007669"/>
    <property type="project" value="UniProtKB-UniRule"/>
</dbReference>
<feature type="binding site" evidence="11">
    <location>
        <begin position="14"/>
        <end position="15"/>
    </location>
    <ligand>
        <name>substrate</name>
    </ligand>
</feature>
<feature type="binding site" evidence="11">
    <location>
        <position position="167"/>
    </location>
    <ligand>
        <name>Mg(2+)</name>
        <dbReference type="ChEBI" id="CHEBI:18420"/>
    </ligand>
</feature>
<organism evidence="13 14">
    <name type="scientific">Deinococcus yavapaiensis KR-236</name>
    <dbReference type="NCBI Taxonomy" id="694435"/>
    <lineage>
        <taxon>Bacteria</taxon>
        <taxon>Thermotogati</taxon>
        <taxon>Deinococcota</taxon>
        <taxon>Deinococci</taxon>
        <taxon>Deinococcales</taxon>
        <taxon>Deinococcaceae</taxon>
        <taxon>Deinococcus</taxon>
    </lineage>
</organism>
<dbReference type="NCBIfam" id="TIGR02151">
    <property type="entry name" value="IPP_isom_2"/>
    <property type="match status" value="1"/>
</dbReference>
<comment type="cofactor">
    <cofactor evidence="11">
        <name>Mg(2+)</name>
        <dbReference type="ChEBI" id="CHEBI:18420"/>
    </cofactor>
</comment>
<feature type="binding site" evidence="11">
    <location>
        <begin position="103"/>
        <end position="105"/>
    </location>
    <ligand>
        <name>substrate</name>
    </ligand>
</feature>
<comment type="subunit">
    <text evidence="10 11">Homooctamer. Dimer of tetramers.</text>
</comment>
<evidence type="ECO:0000256" key="8">
    <source>
        <dbReference type="ARBA" id="ARBA00023229"/>
    </source>
</evidence>
<feature type="binding site" evidence="11">
    <location>
        <position position="198"/>
    </location>
    <ligand>
        <name>FMN</name>
        <dbReference type="ChEBI" id="CHEBI:58210"/>
    </ligand>
</feature>
<feature type="binding site" evidence="11">
    <location>
        <begin position="73"/>
        <end position="75"/>
    </location>
    <ligand>
        <name>FMN</name>
        <dbReference type="ChEBI" id="CHEBI:58210"/>
    </ligand>
</feature>
<evidence type="ECO:0000313" key="13">
    <source>
        <dbReference type="EMBL" id="PYE51201.1"/>
    </source>
</evidence>
<dbReference type="InterPro" id="IPR011179">
    <property type="entry name" value="IPdP_isomerase"/>
</dbReference>
<proteinExistence type="inferred from homology"/>
<dbReference type="PANTHER" id="PTHR43665">
    <property type="entry name" value="ISOPENTENYL-DIPHOSPHATE DELTA-ISOMERASE"/>
    <property type="match status" value="1"/>
</dbReference>
<evidence type="ECO:0000256" key="3">
    <source>
        <dbReference type="ARBA" id="ARBA00022630"/>
    </source>
</evidence>
<evidence type="ECO:0000256" key="9">
    <source>
        <dbReference type="ARBA" id="ARBA00023235"/>
    </source>
</evidence>
<comment type="caution">
    <text evidence="13">The sequence shown here is derived from an EMBL/GenBank/DDBJ whole genome shotgun (WGS) entry which is preliminary data.</text>
</comment>
<dbReference type="GO" id="GO:0004452">
    <property type="term" value="F:isopentenyl-diphosphate delta-isomerase activity"/>
    <property type="evidence" value="ECO:0007669"/>
    <property type="project" value="UniProtKB-UniRule"/>
</dbReference>
<dbReference type="PIRSF" id="PIRSF003314">
    <property type="entry name" value="IPP_isomerase"/>
    <property type="match status" value="1"/>
</dbReference>
<dbReference type="GO" id="GO:0000287">
    <property type="term" value="F:magnesium ion binding"/>
    <property type="evidence" value="ECO:0007669"/>
    <property type="project" value="UniProtKB-UniRule"/>
</dbReference>
<protein>
    <recommendedName>
        <fullName evidence="11">Isopentenyl-diphosphate delta-isomerase</fullName>
        <shortName evidence="11">IPP isomerase</shortName>
        <ecNumber evidence="11">5.3.3.2</ecNumber>
    </recommendedName>
    <alternativeName>
        <fullName evidence="11">Isopentenyl diphosphate:dimethylallyl diphosphate isomerase</fullName>
    </alternativeName>
    <alternativeName>
        <fullName evidence="11">Isopentenyl pyrophosphate isomerase</fullName>
    </alternativeName>
    <alternativeName>
        <fullName evidence="11">Type 2 isopentenyl diphosphate isomerase</fullName>
        <shortName evidence="11">IDI-2</shortName>
    </alternativeName>
</protein>
<dbReference type="GO" id="GO:0016491">
    <property type="term" value="F:oxidoreductase activity"/>
    <property type="evidence" value="ECO:0007669"/>
    <property type="project" value="InterPro"/>
</dbReference>
<comment type="subcellular location">
    <subcellularLocation>
        <location evidence="11">Cytoplasm</location>
    </subcellularLocation>
</comment>
<dbReference type="HAMAP" id="MF_00354">
    <property type="entry name" value="Idi_2"/>
    <property type="match status" value="1"/>
</dbReference>
<accession>A0A318S848</accession>
<evidence type="ECO:0000256" key="4">
    <source>
        <dbReference type="ARBA" id="ARBA00022643"/>
    </source>
</evidence>
<evidence type="ECO:0000256" key="10">
    <source>
        <dbReference type="ARBA" id="ARBA00025810"/>
    </source>
</evidence>
<keyword evidence="7 11" id="KW-0521">NADP</keyword>
<gene>
    <name evidence="11" type="primary">fni</name>
    <name evidence="13" type="ORF">DES52_115133</name>
</gene>
<comment type="catalytic activity">
    <reaction evidence="11">
        <text>isopentenyl diphosphate = dimethylallyl diphosphate</text>
        <dbReference type="Rhea" id="RHEA:23284"/>
        <dbReference type="ChEBI" id="CHEBI:57623"/>
        <dbReference type="ChEBI" id="CHEBI:128769"/>
        <dbReference type="EC" id="5.3.3.2"/>
    </reaction>
</comment>
<dbReference type="Pfam" id="PF01070">
    <property type="entry name" value="FMN_dh"/>
    <property type="match status" value="1"/>
</dbReference>
<dbReference type="GO" id="GO:0008299">
    <property type="term" value="P:isoprenoid biosynthetic process"/>
    <property type="evidence" value="ECO:0007669"/>
    <property type="project" value="UniProtKB-UniRule"/>
</dbReference>
<keyword evidence="4 11" id="KW-0288">FMN</keyword>
<keyword evidence="2 11" id="KW-0963">Cytoplasm</keyword>
<comment type="function">
    <text evidence="11">Involved in the biosynthesis of isoprenoids. Catalyzes the 1,3-allylic rearrangement of the homoallylic substrate isopentenyl (IPP) to its allylic isomer, dimethylallyl diphosphate (DMAPP).</text>
</comment>
<feature type="binding site" evidence="11">
    <location>
        <begin position="275"/>
        <end position="277"/>
    </location>
    <ligand>
        <name>FMN</name>
        <dbReference type="ChEBI" id="CHEBI:58210"/>
    </ligand>
</feature>
<dbReference type="GO" id="GO:0005737">
    <property type="term" value="C:cytoplasm"/>
    <property type="evidence" value="ECO:0007669"/>
    <property type="project" value="UniProtKB-SubCell"/>
</dbReference>
<dbReference type="AlphaFoldDB" id="A0A318S848"/>
<dbReference type="RefSeq" id="WP_245901102.1">
    <property type="nucleotide sequence ID" value="NZ_QJSX01000015.1"/>
</dbReference>
<comment type="caution">
    <text evidence="11">Lacks conserved residue(s) required for the propagation of feature annotation.</text>
</comment>
<feature type="binding site" evidence="11">
    <location>
        <position position="228"/>
    </location>
    <ligand>
        <name>FMN</name>
        <dbReference type="ChEBI" id="CHEBI:58210"/>
    </ligand>
</feature>
<dbReference type="EC" id="5.3.3.2" evidence="11"/>
<feature type="binding site" evidence="11">
    <location>
        <begin position="296"/>
        <end position="297"/>
    </location>
    <ligand>
        <name>FMN</name>
        <dbReference type="ChEBI" id="CHEBI:58210"/>
    </ligand>
</feature>
<dbReference type="Gene3D" id="3.20.20.70">
    <property type="entry name" value="Aldolase class I"/>
    <property type="match status" value="1"/>
</dbReference>
<evidence type="ECO:0000256" key="5">
    <source>
        <dbReference type="ARBA" id="ARBA00022723"/>
    </source>
</evidence>
<feature type="binding site" evidence="11">
    <location>
        <position position="166"/>
    </location>
    <ligand>
        <name>substrate</name>
    </ligand>
</feature>